<evidence type="ECO:0008006" key="3">
    <source>
        <dbReference type="Google" id="ProtNLM"/>
    </source>
</evidence>
<gene>
    <name evidence="1" type="ORF">DFH08DRAFT_935878</name>
</gene>
<dbReference type="Proteomes" id="UP001218218">
    <property type="component" value="Unassembled WGS sequence"/>
</dbReference>
<protein>
    <recommendedName>
        <fullName evidence="3">F-box domain-containing protein</fullName>
    </recommendedName>
</protein>
<organism evidence="1 2">
    <name type="scientific">Mycena albidolilacea</name>
    <dbReference type="NCBI Taxonomy" id="1033008"/>
    <lineage>
        <taxon>Eukaryota</taxon>
        <taxon>Fungi</taxon>
        <taxon>Dikarya</taxon>
        <taxon>Basidiomycota</taxon>
        <taxon>Agaricomycotina</taxon>
        <taxon>Agaricomycetes</taxon>
        <taxon>Agaricomycetidae</taxon>
        <taxon>Agaricales</taxon>
        <taxon>Marasmiineae</taxon>
        <taxon>Mycenaceae</taxon>
        <taxon>Mycena</taxon>
    </lineage>
</organism>
<dbReference type="Gene3D" id="3.80.10.10">
    <property type="entry name" value="Ribonuclease Inhibitor"/>
    <property type="match status" value="1"/>
</dbReference>
<evidence type="ECO:0000313" key="1">
    <source>
        <dbReference type="EMBL" id="KAJ7348835.1"/>
    </source>
</evidence>
<dbReference type="InterPro" id="IPR032675">
    <property type="entry name" value="LRR_dom_sf"/>
</dbReference>
<proteinExistence type="predicted"/>
<evidence type="ECO:0000313" key="2">
    <source>
        <dbReference type="Proteomes" id="UP001218218"/>
    </source>
</evidence>
<reference evidence="1" key="1">
    <citation type="submission" date="2023-03" db="EMBL/GenBank/DDBJ databases">
        <title>Massive genome expansion in bonnet fungi (Mycena s.s.) driven by repeated elements and novel gene families across ecological guilds.</title>
        <authorList>
            <consortium name="Lawrence Berkeley National Laboratory"/>
            <person name="Harder C.B."/>
            <person name="Miyauchi S."/>
            <person name="Viragh M."/>
            <person name="Kuo A."/>
            <person name="Thoen E."/>
            <person name="Andreopoulos B."/>
            <person name="Lu D."/>
            <person name="Skrede I."/>
            <person name="Drula E."/>
            <person name="Henrissat B."/>
            <person name="Morin E."/>
            <person name="Kohler A."/>
            <person name="Barry K."/>
            <person name="LaButti K."/>
            <person name="Morin E."/>
            <person name="Salamov A."/>
            <person name="Lipzen A."/>
            <person name="Mereny Z."/>
            <person name="Hegedus B."/>
            <person name="Baldrian P."/>
            <person name="Stursova M."/>
            <person name="Weitz H."/>
            <person name="Taylor A."/>
            <person name="Grigoriev I.V."/>
            <person name="Nagy L.G."/>
            <person name="Martin F."/>
            <person name="Kauserud H."/>
        </authorList>
    </citation>
    <scope>NUCLEOTIDE SEQUENCE</scope>
    <source>
        <strain evidence="1">CBHHK002</strain>
    </source>
</reference>
<name>A0AAD7ES31_9AGAR</name>
<dbReference type="SUPFAM" id="SSF52047">
    <property type="entry name" value="RNI-like"/>
    <property type="match status" value="1"/>
</dbReference>
<dbReference type="EMBL" id="JARIHO010000016">
    <property type="protein sequence ID" value="KAJ7348835.1"/>
    <property type="molecule type" value="Genomic_DNA"/>
</dbReference>
<dbReference type="AlphaFoldDB" id="A0AAD7ES31"/>
<comment type="caution">
    <text evidence="1">The sequence shown here is derived from an EMBL/GenBank/DDBJ whole genome shotgun (WGS) entry which is preliminary data.</text>
</comment>
<accession>A0AAD7ES31</accession>
<keyword evidence="2" id="KW-1185">Reference proteome</keyword>
<sequence>MFESLLEPLPLTPSPVNRLLRSNEVPLDSEALIIRSIVSDGEDRMHALDAHIVHLQATLAQLSQRRDETVEHLRVHRAILSPIRRVPMELVCAIFALASTQNRVKFGTPPWQLGFICRSWRHYALSYPLLWSSVTVDCYPCWSESEKQRLLSKLQTQLSRAANASLDIHWSSVTCNSPDSRLLGLILPHSNRWRNMSFHVNDNSRLDWLLPTSGKLDRLETLEVENFGATTFPDVFTTAPNLRRVVLIPLKNTKRGAPIYLKSIPIPWGQITQYRGEFPWARQLEFLQAAPNLSNCALEIAEGYNFIPPTDTTVVLLHLRRLCLNAAASHLNVVAPELEELCSMFSLWIVPFITPFIQRTSCTLTRLVLWQCRLRTELTDVLRALPTLAYLLLENSDHQEEDGVAFFATMAVSGTDSDVCPHIVSMVYGYDLWDNHATQDAFISMAKSRFRTQHDLRLQLSRLRVFRTNYYLERYEPPELDMKNRVQMLQDEGLDVAFLGEQETTDYLSQRYI</sequence>